<dbReference type="STRING" id="461836.A0A0L0DU76"/>
<dbReference type="Gene3D" id="1.25.10.10">
    <property type="entry name" value="Leucine-rich Repeat Variant"/>
    <property type="match status" value="1"/>
</dbReference>
<keyword evidence="8 9" id="KW-0968">Cytoplasmic vesicle</keyword>
<evidence type="ECO:0000256" key="7">
    <source>
        <dbReference type="ARBA" id="ARBA00023136"/>
    </source>
</evidence>
<accession>A0A0L0DU76</accession>
<dbReference type="EMBL" id="GL349503">
    <property type="protein sequence ID" value="KNC55747.1"/>
    <property type="molecule type" value="Genomic_DNA"/>
</dbReference>
<dbReference type="InterPro" id="IPR002553">
    <property type="entry name" value="Clathrin/coatomer_adapt-like_N"/>
</dbReference>
<feature type="region of interest" description="Disordered" evidence="10">
    <location>
        <begin position="588"/>
        <end position="612"/>
    </location>
</feature>
<evidence type="ECO:0000313" key="12">
    <source>
        <dbReference type="EMBL" id="KNC55747.1"/>
    </source>
</evidence>
<dbReference type="GeneID" id="25569197"/>
<evidence type="ECO:0000256" key="9">
    <source>
        <dbReference type="PIRNR" id="PIRNR037094"/>
    </source>
</evidence>
<keyword evidence="13" id="KW-1185">Reference proteome</keyword>
<name>A0A0L0DU76_THETB</name>
<proteinExistence type="inferred from homology"/>
<protein>
    <recommendedName>
        <fullName evidence="9">AP-1 complex subunit gamma</fullName>
    </recommendedName>
</protein>
<sequence>MSLRLREFIDEVRSARTSSEERELVRRELAAIRTKFAQENTDFRLRNVAKLLYMQMRGYSTQFAQLECLKLVASESFAQKRVGYLGLMLLLDEDSEVLMLVTNSLKNDLNHPNMYVVGLALCSLGNMCTADMGRDLAGEVEKLLSSSNHYVRKKAALCAQRIIRKCPDLLENFVGLAKSQLVKRHHGVLLTGITLMITMCEVDPAVVGPFRRFVPALVGALKSLIVSGYAPEHDVGGVTDPFIQVKLLRLLRVLGRGDVESSEKMNDVLAYVATNTETKHNVGNAILYEVVQTIMSIEADSGLRLLAVNILGRFLLNKDNNIRYVALNTLSKALHGDLQAVQRHRATITQCLKDPDVSIRKRALELCYKLVTDRNANDLIAELCLFVDVIDDEFRPSLVANLIRLAGEFSQGDRWHANLALRILRSAGSYVTPVVGDRIISLFARLESEQQYIVKRLYDMLMDAMSSEELKRVGAWCIGEFAEQLVAPGGGAAVSHVSVSDEEIVTVLELIDGQTTTTTLTRTYVLTALIKLSVRLTDDGAHARILALLSSYQNSMQVELQQRACEYLAIYQMTDLRPALLEHIPVLEVDSDGDGDDDDDDNDDDEIDGNDVYNKNNVKITYAFAKQPGRPEVTAINATFTNGNAFELRDLSYRIAVPTYIQLKLGPASSTVVPAANGGAVTQVIHLLNSKHGAAPVLLKYQLAFNANGTPYTEQGDVAGLPAGL</sequence>
<dbReference type="OrthoDB" id="28053at2759"/>
<reference evidence="12 13" key="1">
    <citation type="submission" date="2010-05" db="EMBL/GenBank/DDBJ databases">
        <title>The Genome Sequence of Thecamonas trahens ATCC 50062.</title>
        <authorList>
            <consortium name="The Broad Institute Genome Sequencing Platform"/>
            <person name="Russ C."/>
            <person name="Cuomo C."/>
            <person name="Shea T."/>
            <person name="Young S.K."/>
            <person name="Zeng Q."/>
            <person name="Koehrsen M."/>
            <person name="Haas B."/>
            <person name="Borodovsky M."/>
            <person name="Guigo R."/>
            <person name="Alvarado L."/>
            <person name="Berlin A."/>
            <person name="Bochicchio J."/>
            <person name="Borenstein D."/>
            <person name="Chapman S."/>
            <person name="Chen Z."/>
            <person name="Freedman E."/>
            <person name="Gellesch M."/>
            <person name="Goldberg J."/>
            <person name="Griggs A."/>
            <person name="Gujja S."/>
            <person name="Heilman E."/>
            <person name="Heiman D."/>
            <person name="Hepburn T."/>
            <person name="Howarth C."/>
            <person name="Jen D."/>
            <person name="Larson L."/>
            <person name="Mehta T."/>
            <person name="Park D."/>
            <person name="Pearson M."/>
            <person name="Roberts A."/>
            <person name="Saif S."/>
            <person name="Shenoy N."/>
            <person name="Sisk P."/>
            <person name="Stolte C."/>
            <person name="Sykes S."/>
            <person name="Thomson T."/>
            <person name="Walk T."/>
            <person name="White J."/>
            <person name="Yandava C."/>
            <person name="Burger G."/>
            <person name="Gray M.W."/>
            <person name="Holland P.W.H."/>
            <person name="King N."/>
            <person name="Lang F.B.F."/>
            <person name="Roger A.J."/>
            <person name="Ruiz-Trillo I."/>
            <person name="Lander E."/>
            <person name="Nusbaum C."/>
        </authorList>
    </citation>
    <scope>NUCLEOTIDE SEQUENCE [LARGE SCALE GENOMIC DNA]</scope>
    <source>
        <strain evidence="12 13">ATCC 50062</strain>
    </source>
</reference>
<evidence type="ECO:0000256" key="1">
    <source>
        <dbReference type="ARBA" id="ARBA00004156"/>
    </source>
</evidence>
<dbReference type="SUPFAM" id="SSF48371">
    <property type="entry name" value="ARM repeat"/>
    <property type="match status" value="1"/>
</dbReference>
<dbReference type="InterPro" id="IPR008152">
    <property type="entry name" value="Clathrin_a/b/g-adaptin_app_Ig"/>
</dbReference>
<dbReference type="GO" id="GO:0006886">
    <property type="term" value="P:intracellular protein transport"/>
    <property type="evidence" value="ECO:0007669"/>
    <property type="project" value="UniProtKB-UniRule"/>
</dbReference>
<dbReference type="Proteomes" id="UP000054408">
    <property type="component" value="Unassembled WGS sequence"/>
</dbReference>
<gene>
    <name evidence="12" type="ORF">AMSG_11144</name>
</gene>
<evidence type="ECO:0000256" key="10">
    <source>
        <dbReference type="SAM" id="MobiDB-lite"/>
    </source>
</evidence>
<dbReference type="GO" id="GO:0030121">
    <property type="term" value="C:AP-1 adaptor complex"/>
    <property type="evidence" value="ECO:0007669"/>
    <property type="project" value="InterPro"/>
</dbReference>
<dbReference type="InterPro" id="IPR011989">
    <property type="entry name" value="ARM-like"/>
</dbReference>
<organism evidence="12 13">
    <name type="scientific">Thecamonas trahens ATCC 50062</name>
    <dbReference type="NCBI Taxonomy" id="461836"/>
    <lineage>
        <taxon>Eukaryota</taxon>
        <taxon>Apusozoa</taxon>
        <taxon>Apusomonadida</taxon>
        <taxon>Apusomonadidae</taxon>
        <taxon>Thecamonas</taxon>
    </lineage>
</organism>
<dbReference type="PANTHER" id="PTHR22780">
    <property type="entry name" value="ADAPTIN, ALPHA/GAMMA/EPSILON"/>
    <property type="match status" value="1"/>
</dbReference>
<dbReference type="SMART" id="SM00809">
    <property type="entry name" value="Alpha_adaptinC2"/>
    <property type="match status" value="1"/>
</dbReference>
<evidence type="ECO:0000313" key="13">
    <source>
        <dbReference type="Proteomes" id="UP000054408"/>
    </source>
</evidence>
<dbReference type="InterPro" id="IPR017107">
    <property type="entry name" value="AP1_complex_gsu"/>
</dbReference>
<comment type="subcellular location">
    <subcellularLocation>
        <location evidence="1">Cytoplasmic vesicle membrane</location>
    </subcellularLocation>
    <subcellularLocation>
        <location evidence="2">Golgi apparatus</location>
    </subcellularLocation>
</comment>
<dbReference type="GO" id="GO:0016192">
    <property type="term" value="P:vesicle-mediated transport"/>
    <property type="evidence" value="ECO:0007669"/>
    <property type="project" value="InterPro"/>
</dbReference>
<comment type="similarity">
    <text evidence="3 9">Belongs to the adaptor complexes large subunit family.</text>
</comment>
<evidence type="ECO:0000256" key="5">
    <source>
        <dbReference type="ARBA" id="ARBA00022927"/>
    </source>
</evidence>
<evidence type="ECO:0000256" key="6">
    <source>
        <dbReference type="ARBA" id="ARBA00023034"/>
    </source>
</evidence>
<keyword evidence="6 9" id="KW-0333">Golgi apparatus</keyword>
<evidence type="ECO:0000256" key="8">
    <source>
        <dbReference type="ARBA" id="ARBA00023329"/>
    </source>
</evidence>
<evidence type="ECO:0000259" key="11">
    <source>
        <dbReference type="PROSITE" id="PS50180"/>
    </source>
</evidence>
<dbReference type="Pfam" id="PF01602">
    <property type="entry name" value="Adaptin_N"/>
    <property type="match status" value="1"/>
</dbReference>
<evidence type="ECO:0000256" key="3">
    <source>
        <dbReference type="ARBA" id="ARBA00006613"/>
    </source>
</evidence>
<dbReference type="InterPro" id="IPR008153">
    <property type="entry name" value="GAE_dom"/>
</dbReference>
<dbReference type="PIRSF" id="PIRSF037094">
    <property type="entry name" value="AP1_complex_gamma"/>
    <property type="match status" value="1"/>
</dbReference>
<dbReference type="FunFam" id="1.25.10.10:FF:000030">
    <property type="entry name" value="AP-1 complex subunit gamma"/>
    <property type="match status" value="1"/>
</dbReference>
<dbReference type="AlphaFoldDB" id="A0A0L0DU76"/>
<keyword evidence="5 9" id="KW-0653">Protein transport</keyword>
<keyword evidence="7 9" id="KW-0472">Membrane</keyword>
<feature type="compositionally biased region" description="Acidic residues" evidence="10">
    <location>
        <begin position="589"/>
        <end position="609"/>
    </location>
</feature>
<dbReference type="eggNOG" id="KOG1062">
    <property type="taxonomic scope" value="Eukaryota"/>
</dbReference>
<evidence type="ECO:0000256" key="2">
    <source>
        <dbReference type="ARBA" id="ARBA00004555"/>
    </source>
</evidence>
<dbReference type="SUPFAM" id="SSF49348">
    <property type="entry name" value="Clathrin adaptor appendage domain"/>
    <property type="match status" value="1"/>
</dbReference>
<dbReference type="Gene3D" id="2.60.40.1230">
    <property type="match status" value="1"/>
</dbReference>
<dbReference type="InterPro" id="IPR050840">
    <property type="entry name" value="Adaptor_Complx_Large_Subunit"/>
</dbReference>
<dbReference type="InterPro" id="IPR016024">
    <property type="entry name" value="ARM-type_fold"/>
</dbReference>
<dbReference type="InterPro" id="IPR013041">
    <property type="entry name" value="Clathrin_app_Ig-like_sf"/>
</dbReference>
<dbReference type="PROSITE" id="PS50180">
    <property type="entry name" value="GAE"/>
    <property type="match status" value="1"/>
</dbReference>
<dbReference type="Pfam" id="PF02883">
    <property type="entry name" value="Alpha_adaptinC2"/>
    <property type="match status" value="1"/>
</dbReference>
<feature type="domain" description="GAE" evidence="11">
    <location>
        <begin position="605"/>
        <end position="722"/>
    </location>
</feature>
<keyword evidence="4 9" id="KW-0813">Transport</keyword>
<dbReference type="OMA" id="AICAMRI"/>
<dbReference type="RefSeq" id="XP_013752900.1">
    <property type="nucleotide sequence ID" value="XM_013897446.1"/>
</dbReference>
<evidence type="ECO:0000256" key="4">
    <source>
        <dbReference type="ARBA" id="ARBA00022448"/>
    </source>
</evidence>